<reference evidence="8 9" key="1">
    <citation type="submission" date="2023-03" db="EMBL/GenBank/DDBJ databases">
        <title>High-quality genome of Scylla paramamosain provides insights in environmental adaptation.</title>
        <authorList>
            <person name="Zhang L."/>
        </authorList>
    </citation>
    <scope>NUCLEOTIDE SEQUENCE [LARGE SCALE GENOMIC DNA]</scope>
    <source>
        <strain evidence="8">LZ_2023a</strain>
        <tissue evidence="8">Muscle</tissue>
    </source>
</reference>
<feature type="compositionally biased region" description="Low complexity" evidence="5">
    <location>
        <begin position="715"/>
        <end position="727"/>
    </location>
</feature>
<dbReference type="InterPro" id="IPR036055">
    <property type="entry name" value="LDL_receptor-like_sf"/>
</dbReference>
<feature type="region of interest" description="Disordered" evidence="5">
    <location>
        <begin position="701"/>
        <end position="727"/>
    </location>
</feature>
<name>A0AAW0T3K4_SCYPA</name>
<dbReference type="InterPro" id="IPR018000">
    <property type="entry name" value="Neurotransmitter_ion_chnl_CS"/>
</dbReference>
<dbReference type="Gene3D" id="2.60.120.200">
    <property type="match status" value="1"/>
</dbReference>
<dbReference type="SMART" id="SM00192">
    <property type="entry name" value="LDLa"/>
    <property type="match status" value="1"/>
</dbReference>
<proteinExistence type="predicted"/>
<dbReference type="PROSITE" id="PS00236">
    <property type="entry name" value="NEUROTR_ION_CHANNEL"/>
    <property type="match status" value="1"/>
</dbReference>
<dbReference type="InterPro" id="IPR036734">
    <property type="entry name" value="Neur_chan_lig-bd_sf"/>
</dbReference>
<evidence type="ECO:0000256" key="3">
    <source>
        <dbReference type="ARBA" id="ARBA00023157"/>
    </source>
</evidence>
<evidence type="ECO:0000313" key="8">
    <source>
        <dbReference type="EMBL" id="KAK8382001.1"/>
    </source>
</evidence>
<feature type="chain" id="PRO_5043329082" description="Neurotransmitter-gated ion-channel ligand-binding domain-containing protein" evidence="6">
    <location>
        <begin position="22"/>
        <end position="727"/>
    </location>
</feature>
<evidence type="ECO:0000256" key="2">
    <source>
        <dbReference type="ARBA" id="ARBA00023136"/>
    </source>
</evidence>
<dbReference type="InterPro" id="IPR006202">
    <property type="entry name" value="Neur_chan_lig-bd"/>
</dbReference>
<dbReference type="Pfam" id="PF13385">
    <property type="entry name" value="Laminin_G_3"/>
    <property type="match status" value="1"/>
</dbReference>
<feature type="domain" description="Neurotransmitter-gated ion-channel ligand-binding" evidence="7">
    <location>
        <begin position="499"/>
        <end position="648"/>
    </location>
</feature>
<dbReference type="GO" id="GO:0016020">
    <property type="term" value="C:membrane"/>
    <property type="evidence" value="ECO:0007669"/>
    <property type="project" value="UniProtKB-SubCell"/>
</dbReference>
<comment type="caution">
    <text evidence="4">Lacks conserved residue(s) required for the propagation of feature annotation.</text>
</comment>
<evidence type="ECO:0000259" key="7">
    <source>
        <dbReference type="Pfam" id="PF02931"/>
    </source>
</evidence>
<evidence type="ECO:0000256" key="1">
    <source>
        <dbReference type="ARBA" id="ARBA00004370"/>
    </source>
</evidence>
<dbReference type="Gene3D" id="2.70.170.10">
    <property type="entry name" value="Neurotransmitter-gated ion-channel ligand-binding domain"/>
    <property type="match status" value="1"/>
</dbReference>
<dbReference type="Pfam" id="PF00057">
    <property type="entry name" value="Ldl_recept_a"/>
    <property type="match status" value="1"/>
</dbReference>
<dbReference type="SUPFAM" id="SSF57424">
    <property type="entry name" value="LDL receptor-like module"/>
    <property type="match status" value="1"/>
</dbReference>
<keyword evidence="3 4" id="KW-1015">Disulfide bond</keyword>
<dbReference type="EMBL" id="JARAKH010000039">
    <property type="protein sequence ID" value="KAK8382001.1"/>
    <property type="molecule type" value="Genomic_DNA"/>
</dbReference>
<accession>A0AAW0T3K4</accession>
<comment type="subcellular location">
    <subcellularLocation>
        <location evidence="1">Membrane</location>
    </subcellularLocation>
</comment>
<organism evidence="8 9">
    <name type="scientific">Scylla paramamosain</name>
    <name type="common">Mud crab</name>
    <dbReference type="NCBI Taxonomy" id="85552"/>
    <lineage>
        <taxon>Eukaryota</taxon>
        <taxon>Metazoa</taxon>
        <taxon>Ecdysozoa</taxon>
        <taxon>Arthropoda</taxon>
        <taxon>Crustacea</taxon>
        <taxon>Multicrustacea</taxon>
        <taxon>Malacostraca</taxon>
        <taxon>Eumalacostraca</taxon>
        <taxon>Eucarida</taxon>
        <taxon>Decapoda</taxon>
        <taxon>Pleocyemata</taxon>
        <taxon>Brachyura</taxon>
        <taxon>Eubrachyura</taxon>
        <taxon>Portunoidea</taxon>
        <taxon>Portunidae</taxon>
        <taxon>Portuninae</taxon>
        <taxon>Scylla</taxon>
    </lineage>
</organism>
<dbReference type="PROSITE" id="PS50068">
    <property type="entry name" value="LDLRA_2"/>
    <property type="match status" value="1"/>
</dbReference>
<dbReference type="AlphaFoldDB" id="A0AAW0T3K4"/>
<dbReference type="Proteomes" id="UP001487740">
    <property type="component" value="Unassembled WGS sequence"/>
</dbReference>
<dbReference type="GO" id="GO:0005230">
    <property type="term" value="F:extracellular ligand-gated monoatomic ion channel activity"/>
    <property type="evidence" value="ECO:0007669"/>
    <property type="project" value="InterPro"/>
</dbReference>
<dbReference type="Pfam" id="PF02931">
    <property type="entry name" value="Neur_chan_LBD"/>
    <property type="match status" value="1"/>
</dbReference>
<keyword evidence="9" id="KW-1185">Reference proteome</keyword>
<dbReference type="CDD" id="cd00112">
    <property type="entry name" value="LDLa"/>
    <property type="match status" value="1"/>
</dbReference>
<dbReference type="InterPro" id="IPR002172">
    <property type="entry name" value="LDrepeatLR_classA_rpt"/>
</dbReference>
<feature type="disulfide bond" evidence="4">
    <location>
        <begin position="443"/>
        <end position="455"/>
    </location>
</feature>
<comment type="caution">
    <text evidence="8">The sequence shown here is derived from an EMBL/GenBank/DDBJ whole genome shotgun (WGS) entry which is preliminary data.</text>
</comment>
<gene>
    <name evidence="8" type="ORF">O3P69_015180</name>
</gene>
<evidence type="ECO:0000313" key="9">
    <source>
        <dbReference type="Proteomes" id="UP001487740"/>
    </source>
</evidence>
<protein>
    <recommendedName>
        <fullName evidence="7">Neurotransmitter-gated ion-channel ligand-binding domain-containing protein</fullName>
    </recommendedName>
</protein>
<evidence type="ECO:0000256" key="6">
    <source>
        <dbReference type="SAM" id="SignalP"/>
    </source>
</evidence>
<keyword evidence="2" id="KW-0472">Membrane</keyword>
<dbReference type="Gene3D" id="4.10.400.10">
    <property type="entry name" value="Low-density Lipoprotein Receptor"/>
    <property type="match status" value="1"/>
</dbReference>
<evidence type="ECO:0000256" key="5">
    <source>
        <dbReference type="SAM" id="MobiDB-lite"/>
    </source>
</evidence>
<dbReference type="SUPFAM" id="SSF49899">
    <property type="entry name" value="Concanavalin A-like lectins/glucanases"/>
    <property type="match status" value="1"/>
</dbReference>
<sequence>MKVVVVVMAVSLLNFIAGSRCENQTIEEKDAAEASLSDAHEIDGGDDLPDKAKRRVVEGLALNLQGRGPEVVVHGYLNLPDDLQASTLCFWVKPYKVEFYVNLMTNTRVQFFIDMYNLVVTKTSYMVRVIPKIEIRVWVHICVAIHDQGFDTYMNGRLTEQMRDQPASFDDHMKVVLAGNIPMVISSNSTLYYFSGMLADLRLFPKKLTQAEADDVRTGEWRGVNYKMTINKTLTTHSKLNIVRNITYEELFHRPPDYTILSFYEPLTYPQTVRACQTYGGFLPNTDTEDITTIFRKCATNIGHSTDIWLHQPNYDPHNPKQKCSMITHYLQGNATVMPWKCDGISSTLCCYVPRQTRVRMIGGDYLEEDIFFFEQPSIAGQGVILEGEKTLHVGWENSSSVTVMTKKGEVLFRQQPATNHYMGRSLWSATQGGNFNISFSVCKKGQFSCSNGECVSLSKRCDGVPADCSDNSDEDDTCGIFHGPPRHYYPKRGPSDPRINVTLHVIYVRNVDTDRNRLEVMMGINLAWRDERLTFHNLRSSDGLPNILDNDVLSSLWVPSLYFPYALFEENLNLEKGAMTHTTVAAVPVGSGSPTTINSYEALEFPGSGVVLEMQVITLVTTTCSFTLKAFPFDTQMCVIPLQLRGFGTPQVAEEHLRVLSNDLSLPVFGFHPVRCFYNASMPQGLAWCCCCWGISPSSPSHSTSSRTEPRPPSRCSSWWPRSSRR</sequence>
<dbReference type="InterPro" id="IPR013320">
    <property type="entry name" value="ConA-like_dom_sf"/>
</dbReference>
<evidence type="ECO:0000256" key="4">
    <source>
        <dbReference type="PROSITE-ProRule" id="PRU00124"/>
    </source>
</evidence>
<feature type="signal peptide" evidence="6">
    <location>
        <begin position="1"/>
        <end position="21"/>
    </location>
</feature>
<dbReference type="SUPFAM" id="SSF63712">
    <property type="entry name" value="Nicotinic receptor ligand binding domain-like"/>
    <property type="match status" value="1"/>
</dbReference>
<keyword evidence="6" id="KW-0732">Signal</keyword>